<proteinExistence type="predicted"/>
<keyword evidence="1" id="KW-1133">Transmembrane helix</keyword>
<evidence type="ECO:0000256" key="1">
    <source>
        <dbReference type="SAM" id="Phobius"/>
    </source>
</evidence>
<evidence type="ECO:0000313" key="2">
    <source>
        <dbReference type="EMBL" id="KAK5781227.1"/>
    </source>
</evidence>
<keyword evidence="1" id="KW-0472">Membrane</keyword>
<name>A0AAN7WQ51_9SACH</name>
<keyword evidence="3" id="KW-1185">Reference proteome</keyword>
<organism evidence="2 3">
    <name type="scientific">Arxiozyma heterogenica</name>
    <dbReference type="NCBI Taxonomy" id="278026"/>
    <lineage>
        <taxon>Eukaryota</taxon>
        <taxon>Fungi</taxon>
        <taxon>Dikarya</taxon>
        <taxon>Ascomycota</taxon>
        <taxon>Saccharomycotina</taxon>
        <taxon>Saccharomycetes</taxon>
        <taxon>Saccharomycetales</taxon>
        <taxon>Saccharomycetaceae</taxon>
        <taxon>Arxiozyma</taxon>
    </lineage>
</organism>
<sequence length="229" mass="26646">MQYSMYPWKKLKSSNYRYILKRFISSSSETKKYIKGEVPKSLLIKQEQRLKNNSNKSLKDGNSLSFAISDVFNLFNPNAVNKEDESLSNKEYEDQLFEFINSSKFKNLLKNKFQFENTSNTVNFSSMISKFKTLAPVEYDAIHKFVIDTDMCSRDWKTLPIYIKQLQYFMAYGPLGPRSDTKFDESPFLSTKPKKDILSSTILSAFILLSSIGFIKHSFQDTKKIEITQ</sequence>
<keyword evidence="1" id="KW-0812">Transmembrane</keyword>
<accession>A0AAN7WQ51</accession>
<dbReference type="EMBL" id="JAWIZZ010000038">
    <property type="protein sequence ID" value="KAK5781227.1"/>
    <property type="molecule type" value="Genomic_DNA"/>
</dbReference>
<reference evidence="3" key="1">
    <citation type="submission" date="2023-07" db="EMBL/GenBank/DDBJ databases">
        <title>A draft genome of Kazachstania heterogenica Y-27499.</title>
        <authorList>
            <person name="Donic C."/>
            <person name="Kralova J.S."/>
            <person name="Fidel L."/>
            <person name="Ben-Dor S."/>
            <person name="Jung S."/>
        </authorList>
    </citation>
    <scope>NUCLEOTIDE SEQUENCE [LARGE SCALE GENOMIC DNA]</scope>
    <source>
        <strain evidence="3">Y27499</strain>
    </source>
</reference>
<feature type="transmembrane region" description="Helical" evidence="1">
    <location>
        <begin position="197"/>
        <end position="215"/>
    </location>
</feature>
<evidence type="ECO:0000313" key="3">
    <source>
        <dbReference type="Proteomes" id="UP001306508"/>
    </source>
</evidence>
<evidence type="ECO:0008006" key="4">
    <source>
        <dbReference type="Google" id="ProtNLM"/>
    </source>
</evidence>
<gene>
    <name evidence="2" type="ORF">RI543_001627</name>
</gene>
<dbReference type="Proteomes" id="UP001306508">
    <property type="component" value="Unassembled WGS sequence"/>
</dbReference>
<dbReference type="AlphaFoldDB" id="A0AAN7WQ51"/>
<protein>
    <recommendedName>
        <fullName evidence="4">Genetic interactor of prohibitin 7, mitochondrial</fullName>
    </recommendedName>
</protein>
<comment type="caution">
    <text evidence="2">The sequence shown here is derived from an EMBL/GenBank/DDBJ whole genome shotgun (WGS) entry which is preliminary data.</text>
</comment>